<feature type="transmembrane region" description="Helical" evidence="9">
    <location>
        <begin position="541"/>
        <end position="560"/>
    </location>
</feature>
<evidence type="ECO:0000256" key="3">
    <source>
        <dbReference type="ARBA" id="ARBA00022475"/>
    </source>
</evidence>
<feature type="transmembrane region" description="Helical" evidence="9">
    <location>
        <begin position="181"/>
        <end position="199"/>
    </location>
</feature>
<dbReference type="InterPro" id="IPR010656">
    <property type="entry name" value="DctM"/>
</dbReference>
<reference evidence="12 13" key="1">
    <citation type="submission" date="2024-09" db="EMBL/GenBank/DDBJ databases">
        <authorList>
            <person name="Sun Q."/>
            <person name="Mori K."/>
        </authorList>
    </citation>
    <scope>NUCLEOTIDE SEQUENCE [LARGE SCALE GENOMIC DNA]</scope>
    <source>
        <strain evidence="12 13">TBRC 5777</strain>
    </source>
</reference>
<comment type="subcellular location">
    <subcellularLocation>
        <location evidence="1 8">Cell inner membrane</location>
        <topology evidence="1 8">Multi-pass membrane protein</topology>
    </subcellularLocation>
</comment>
<comment type="function">
    <text evidence="8">Part of the tripartite ATP-independent periplasmic (TRAP) transport system.</text>
</comment>
<proteinExistence type="predicted"/>
<keyword evidence="7 9" id="KW-0472">Membrane</keyword>
<dbReference type="Pfam" id="PF06808">
    <property type="entry name" value="DctM"/>
    <property type="match status" value="1"/>
</dbReference>
<evidence type="ECO:0000256" key="2">
    <source>
        <dbReference type="ARBA" id="ARBA00022448"/>
    </source>
</evidence>
<feature type="transmembrane region" description="Helical" evidence="9">
    <location>
        <begin position="512"/>
        <end position="534"/>
    </location>
</feature>
<keyword evidence="13" id="KW-1185">Reference proteome</keyword>
<dbReference type="RefSeq" id="WP_377042595.1">
    <property type="nucleotide sequence ID" value="NZ_JBHLUN010000001.1"/>
</dbReference>
<dbReference type="InterPro" id="IPR004681">
    <property type="entry name" value="TRAP_DctM"/>
</dbReference>
<feature type="transmembrane region" description="Helical" evidence="9">
    <location>
        <begin position="444"/>
        <end position="464"/>
    </location>
</feature>
<keyword evidence="6 9" id="KW-1133">Transmembrane helix</keyword>
<feature type="transmembrane region" description="Helical" evidence="9">
    <location>
        <begin position="262"/>
        <end position="295"/>
    </location>
</feature>
<sequence>MSHLPTDVAGADAVGSAAASPGAQVLRFLDRAVTKVTEAVAAMLVLAEVVVLGSSTAARYLFDSPFTWSDELATLLFIWLAVLGSVVALRRGEHMRLTAFIRDMAPHRRAWLDAVAMMLVAAVLLSLVLPAYEHFETLNEGLSPVLQISEGYRGAAIITGVVLMLITAVQNLARIANWKQMLVALLLVGAATAVLEYFGPTIEDMGNSNLVLFFVVFVVGSMVIGMPIAFAFLLGTVGFVAFATTIPVSIVPGRMDEGMSHLILLAVPLFVLLGALIEMAGLARAMIALLVAMIGHLRGGLQYVLLGAMYLVSGISGAKAADMAAVAPALFPEMLKRGNKEGNLTSLLSASAVMSETIPPSIVLITVGSVTGVSIAALFTGGLFPAVVGMVALCVVVFLQTRGEDVSHAPRYGWAQRFRLLLVALPGLGLPVVIRTAVVEGVATATEVSTIGIVYTVLIGLLFYRQFDWRRVYPILVETASLSGAILLVVGAATAMAWALTQSGFSQDLVQLMAAVPGGRIGFLLVSALAFVILGSVLEGVPAIVLFGPLLFPIAGMMGVNPVHYAMLAVFAMGFGLFTPPFGVGFYLACAIGRVSPDVAIRSVWPHLAALFVALLLITLIPWISTGFL</sequence>
<keyword evidence="4 8" id="KW-0997">Cell inner membrane</keyword>
<evidence type="ECO:0000259" key="11">
    <source>
        <dbReference type="Pfam" id="PF06808"/>
    </source>
</evidence>
<evidence type="ECO:0000259" key="10">
    <source>
        <dbReference type="Pfam" id="PF04290"/>
    </source>
</evidence>
<name>A0ABV6JRF1_9PROT</name>
<feature type="transmembrane region" description="Helical" evidence="9">
    <location>
        <begin position="152"/>
        <end position="169"/>
    </location>
</feature>
<dbReference type="Proteomes" id="UP001589865">
    <property type="component" value="Unassembled WGS sequence"/>
</dbReference>
<organism evidence="12 13">
    <name type="scientific">Roseomonas elaeocarpi</name>
    <dbReference type="NCBI Taxonomy" id="907779"/>
    <lineage>
        <taxon>Bacteria</taxon>
        <taxon>Pseudomonadati</taxon>
        <taxon>Pseudomonadota</taxon>
        <taxon>Alphaproteobacteria</taxon>
        <taxon>Acetobacterales</taxon>
        <taxon>Roseomonadaceae</taxon>
        <taxon>Roseomonas</taxon>
    </lineage>
</organism>
<evidence type="ECO:0000256" key="8">
    <source>
        <dbReference type="RuleBase" id="RU369079"/>
    </source>
</evidence>
<dbReference type="EMBL" id="JBHLUN010000001">
    <property type="protein sequence ID" value="MFC0406906.1"/>
    <property type="molecule type" value="Genomic_DNA"/>
</dbReference>
<evidence type="ECO:0000256" key="5">
    <source>
        <dbReference type="ARBA" id="ARBA00022692"/>
    </source>
</evidence>
<evidence type="ECO:0000256" key="9">
    <source>
        <dbReference type="SAM" id="Phobius"/>
    </source>
</evidence>
<accession>A0ABV6JRF1</accession>
<dbReference type="Pfam" id="PF04290">
    <property type="entry name" value="DctQ"/>
    <property type="match status" value="1"/>
</dbReference>
<keyword evidence="5 9" id="KW-0812">Transmembrane</keyword>
<evidence type="ECO:0000256" key="7">
    <source>
        <dbReference type="ARBA" id="ARBA00023136"/>
    </source>
</evidence>
<evidence type="ECO:0000256" key="1">
    <source>
        <dbReference type="ARBA" id="ARBA00004429"/>
    </source>
</evidence>
<feature type="transmembrane region" description="Helical" evidence="9">
    <location>
        <begin position="566"/>
        <end position="592"/>
    </location>
</feature>
<feature type="transmembrane region" description="Helical" evidence="9">
    <location>
        <begin position="307"/>
        <end position="331"/>
    </location>
</feature>
<feature type="transmembrane region" description="Helical" evidence="9">
    <location>
        <begin position="72"/>
        <end position="89"/>
    </location>
</feature>
<feature type="transmembrane region" description="Helical" evidence="9">
    <location>
        <begin position="604"/>
        <end position="624"/>
    </location>
</feature>
<dbReference type="PANTHER" id="PTHR33362:SF2">
    <property type="entry name" value="TRAP TRANSPORTER LARGE PERMEASE PROTEIN"/>
    <property type="match status" value="1"/>
</dbReference>
<dbReference type="NCBIfam" id="TIGR00786">
    <property type="entry name" value="dctM"/>
    <property type="match status" value="1"/>
</dbReference>
<feature type="transmembrane region" description="Helical" evidence="9">
    <location>
        <begin position="211"/>
        <end position="242"/>
    </location>
</feature>
<evidence type="ECO:0000256" key="6">
    <source>
        <dbReference type="ARBA" id="ARBA00022989"/>
    </source>
</evidence>
<feature type="transmembrane region" description="Helical" evidence="9">
    <location>
        <begin position="420"/>
        <end position="438"/>
    </location>
</feature>
<dbReference type="PANTHER" id="PTHR33362">
    <property type="entry name" value="SIALIC ACID TRAP TRANSPORTER PERMEASE PROTEIN SIAT-RELATED"/>
    <property type="match status" value="1"/>
</dbReference>
<protein>
    <submittedName>
        <fullName evidence="12">TRAP transporter large permease subunit</fullName>
    </submittedName>
</protein>
<dbReference type="InterPro" id="IPR055348">
    <property type="entry name" value="DctQ"/>
</dbReference>
<comment type="caution">
    <text evidence="12">The sequence shown here is derived from an EMBL/GenBank/DDBJ whole genome shotgun (WGS) entry which is preliminary data.</text>
</comment>
<keyword evidence="3" id="KW-1003">Cell membrane</keyword>
<evidence type="ECO:0000313" key="12">
    <source>
        <dbReference type="EMBL" id="MFC0406906.1"/>
    </source>
</evidence>
<feature type="transmembrane region" description="Helical" evidence="9">
    <location>
        <begin position="110"/>
        <end position="132"/>
    </location>
</feature>
<feature type="transmembrane region" description="Helical" evidence="9">
    <location>
        <begin position="373"/>
        <end position="399"/>
    </location>
</feature>
<gene>
    <name evidence="12" type="ORF">ACFFGY_01510</name>
</gene>
<evidence type="ECO:0000313" key="13">
    <source>
        <dbReference type="Proteomes" id="UP001589865"/>
    </source>
</evidence>
<feature type="transmembrane region" description="Helical" evidence="9">
    <location>
        <begin position="476"/>
        <end position="500"/>
    </location>
</feature>
<keyword evidence="2 8" id="KW-0813">Transport</keyword>
<evidence type="ECO:0000256" key="4">
    <source>
        <dbReference type="ARBA" id="ARBA00022519"/>
    </source>
</evidence>
<feature type="domain" description="TRAP C4-dicarboxylate transport system permease DctM subunit" evidence="11">
    <location>
        <begin position="216"/>
        <end position="624"/>
    </location>
</feature>
<feature type="domain" description="Tripartite ATP-independent periplasmic transporters DctQ component" evidence="10">
    <location>
        <begin position="50"/>
        <end position="175"/>
    </location>
</feature>
<feature type="transmembrane region" description="Helical" evidence="9">
    <location>
        <begin position="39"/>
        <end position="60"/>
    </location>
</feature>